<sequence>MDPSLVRSFLYSFLPSFSIYSTTFMPTACQACCRSLGPKMDKTRCMYSLSSHTSVGRQIFFKW</sequence>
<protein>
    <submittedName>
        <fullName evidence="1">Macaca fascicularis brain cDNA clone: QflA-16759, similar to human hypothetical protein FLJ11200 (FLJ11200), mRNA, RefSeq: NM_018359.1</fullName>
    </submittedName>
</protein>
<reference evidence="1" key="1">
    <citation type="journal article" date="2007" name="PLoS Biol.">
        <title>Rate of evolution in brain-expressed genes in humans and other primates.</title>
        <authorList>
            <person name="Wang H.-Y."/>
            <person name="Chien H.-C."/>
            <person name="Osada N."/>
            <person name="Hashimoto K."/>
            <person name="Sugano S."/>
            <person name="Gojobori T."/>
            <person name="Chou C.-K."/>
            <person name="Tsai S.-F."/>
            <person name="Wu C.-I."/>
            <person name="Shen C.-K.J."/>
        </authorList>
    </citation>
    <scope>NUCLEOTIDE SEQUENCE</scope>
</reference>
<name>I7G556_MACFA</name>
<dbReference type="EMBL" id="AB172116">
    <property type="protein sequence ID" value="BAE89178.1"/>
    <property type="molecule type" value="mRNA"/>
</dbReference>
<evidence type="ECO:0000313" key="1">
    <source>
        <dbReference type="EMBL" id="BAE89178.1"/>
    </source>
</evidence>
<dbReference type="AlphaFoldDB" id="I7G556"/>
<proteinExistence type="evidence at transcript level"/>
<organism evidence="1">
    <name type="scientific">Macaca fascicularis</name>
    <name type="common">Crab-eating macaque</name>
    <name type="synonym">Cynomolgus monkey</name>
    <dbReference type="NCBI Taxonomy" id="9541"/>
    <lineage>
        <taxon>Eukaryota</taxon>
        <taxon>Metazoa</taxon>
        <taxon>Chordata</taxon>
        <taxon>Craniata</taxon>
        <taxon>Vertebrata</taxon>
        <taxon>Euteleostomi</taxon>
        <taxon>Mammalia</taxon>
        <taxon>Eutheria</taxon>
        <taxon>Euarchontoglires</taxon>
        <taxon>Primates</taxon>
        <taxon>Haplorrhini</taxon>
        <taxon>Catarrhini</taxon>
        <taxon>Cercopithecidae</taxon>
        <taxon>Cercopithecinae</taxon>
        <taxon>Macaca</taxon>
    </lineage>
</organism>
<accession>I7G556</accession>